<dbReference type="EMBL" id="JAKZBV010000001">
    <property type="protein sequence ID" value="MCH6472099.1"/>
    <property type="molecule type" value="Genomic_DNA"/>
</dbReference>
<organism evidence="2 3">
    <name type="scientific">Sinomonas terrae</name>
    <dbReference type="NCBI Taxonomy" id="2908838"/>
    <lineage>
        <taxon>Bacteria</taxon>
        <taxon>Bacillati</taxon>
        <taxon>Actinomycetota</taxon>
        <taxon>Actinomycetes</taxon>
        <taxon>Micrococcales</taxon>
        <taxon>Micrococcaceae</taxon>
        <taxon>Sinomonas</taxon>
    </lineage>
</organism>
<dbReference type="Proteomes" id="UP001202922">
    <property type="component" value="Unassembled WGS sequence"/>
</dbReference>
<accession>A0ABS9U600</accession>
<sequence>MPAARFDAALATAQLAGRRFVEDQAALLKKEFAEASYARSSDRGPGPISPSPAGSAASEDEGQRFLSDVSASEMSDKNPAGLHPLSLPRRHSRTSNETTRQRRRVSLDVRLTETEREAIRRRAQVLGVKPSAWVRGVVLDALDARRDEVSRMHLAAPASPQPELATAVEQLRRVGRNLNQALRAVNGGDLSGLDDGLLRQVRAAVDAVRASLGDRTAS</sequence>
<reference evidence="2 3" key="1">
    <citation type="submission" date="2022-03" db="EMBL/GenBank/DDBJ databases">
        <title>Sinomonas sp. isolated from a soil.</title>
        <authorList>
            <person name="Han J."/>
            <person name="Kim D.-U."/>
        </authorList>
    </citation>
    <scope>NUCLEOTIDE SEQUENCE [LARGE SCALE GENOMIC DNA]</scope>
    <source>
        <strain evidence="2 3">5-5</strain>
    </source>
</reference>
<feature type="region of interest" description="Disordered" evidence="1">
    <location>
        <begin position="35"/>
        <end position="105"/>
    </location>
</feature>
<dbReference type="InterPro" id="IPR053842">
    <property type="entry name" value="NikA-like"/>
</dbReference>
<protein>
    <recommendedName>
        <fullName evidence="4">Mobilization protein</fullName>
    </recommendedName>
</protein>
<evidence type="ECO:0000313" key="2">
    <source>
        <dbReference type="EMBL" id="MCH6472099.1"/>
    </source>
</evidence>
<gene>
    <name evidence="2" type="ORF">L0M17_19390</name>
</gene>
<keyword evidence="3" id="KW-1185">Reference proteome</keyword>
<proteinExistence type="predicted"/>
<evidence type="ECO:0000256" key="1">
    <source>
        <dbReference type="SAM" id="MobiDB-lite"/>
    </source>
</evidence>
<comment type="caution">
    <text evidence="2">The sequence shown here is derived from an EMBL/GenBank/DDBJ whole genome shotgun (WGS) entry which is preliminary data.</text>
</comment>
<dbReference type="Pfam" id="PF21983">
    <property type="entry name" value="NikA-like"/>
    <property type="match status" value="1"/>
</dbReference>
<evidence type="ECO:0008006" key="4">
    <source>
        <dbReference type="Google" id="ProtNLM"/>
    </source>
</evidence>
<name>A0ABS9U600_9MICC</name>
<dbReference type="RefSeq" id="WP_241056010.1">
    <property type="nucleotide sequence ID" value="NZ_JAKZBV010000001.1"/>
</dbReference>
<evidence type="ECO:0000313" key="3">
    <source>
        <dbReference type="Proteomes" id="UP001202922"/>
    </source>
</evidence>